<reference evidence="1 2" key="1">
    <citation type="submission" date="2020-08" db="EMBL/GenBank/DDBJ databases">
        <title>Genomic Encyclopedia of Type Strains, Phase IV (KMG-IV): sequencing the most valuable type-strain genomes for metagenomic binning, comparative biology and taxonomic classification.</title>
        <authorList>
            <person name="Goeker M."/>
        </authorList>
    </citation>
    <scope>NUCLEOTIDE SEQUENCE [LARGE SCALE GENOMIC DNA]</scope>
    <source>
        <strain evidence="1 2">DSM 45615</strain>
    </source>
</reference>
<sequence length="151" mass="17400">MHSERPEDPQRERLRERLEVIRVLTEKATSWREATLPLRALINREGVVPIRARLAGHDLDFLEIARDELLGLSELGLRLLDLHQPRDAGGITSDPANPILRCRSCMWRWPCPTFRAIAESIDVPWWHRRADAEESIALRTPPPDYPQNLCG</sequence>
<evidence type="ECO:0000313" key="1">
    <source>
        <dbReference type="EMBL" id="MBB5130762.1"/>
    </source>
</evidence>
<evidence type="ECO:0000313" key="2">
    <source>
        <dbReference type="Proteomes" id="UP000578449"/>
    </source>
</evidence>
<dbReference type="EMBL" id="JACHGN010000001">
    <property type="protein sequence ID" value="MBB5130762.1"/>
    <property type="molecule type" value="Genomic_DNA"/>
</dbReference>
<protein>
    <submittedName>
        <fullName evidence="1">Uncharacterized protein</fullName>
    </submittedName>
</protein>
<organism evidence="1 2">
    <name type="scientific">Thermocatellispora tengchongensis</name>
    <dbReference type="NCBI Taxonomy" id="1073253"/>
    <lineage>
        <taxon>Bacteria</taxon>
        <taxon>Bacillati</taxon>
        <taxon>Actinomycetota</taxon>
        <taxon>Actinomycetes</taxon>
        <taxon>Streptosporangiales</taxon>
        <taxon>Streptosporangiaceae</taxon>
        <taxon>Thermocatellispora</taxon>
    </lineage>
</organism>
<dbReference type="Proteomes" id="UP000578449">
    <property type="component" value="Unassembled WGS sequence"/>
</dbReference>
<accession>A0A840NU29</accession>
<gene>
    <name evidence="1" type="ORF">HNP84_000450</name>
</gene>
<keyword evidence="2" id="KW-1185">Reference proteome</keyword>
<comment type="caution">
    <text evidence="1">The sequence shown here is derived from an EMBL/GenBank/DDBJ whole genome shotgun (WGS) entry which is preliminary data.</text>
</comment>
<proteinExistence type="predicted"/>
<name>A0A840NU29_9ACTN</name>
<dbReference type="AlphaFoldDB" id="A0A840NU29"/>
<dbReference type="RefSeq" id="WP_246517705.1">
    <property type="nucleotide sequence ID" value="NZ_BAABIX010000006.1"/>
</dbReference>